<sequence>MKHPSNGKQDDRIPDVGILESGIKAGGNRGAVSVSILLGTSLALLFLSIIAIALRGQLDVFTLPPMAVSLICAIAVAVRVRQKLAAMLRHGAFSTFYTASAIIVILVLLNRLAIVRGGGWDLTETLRHTLASETMETLSSLREPVEVRLFIKRGGVTGQLKSLLNLYSAATPNFRYLFIDPDIRPMEARAFGVRQYNTVIVSGSRNGKSRREILKRFSEAHLTGAIRRVSMGGTPRVLFTAGSGEASVEDTGVEGFSDLASALAEEGFEVDTFYCGRGRGIPEDTDLIIVAGPTKIFMGQEEVAAYLARGGKALFMVEPSPAPSLSSIIEPLGFVLPDALVIDKLSRVMGGEYYLPVATNYADHDITSDLNRAPTYFRIARPVYLKSSREGEIRYEALATTSPEAWAEMDFEGGVVEFDEGRDRKGPVPLAAIAEGPGTRTAVFGDRDFVCNQYLGRSANRDFFLNTANYLVRGRDGAMITRNIETYRGIVLNARNQQYLFVLLVFLIPVSLAGCALMCRTLRSR</sequence>
<keyword evidence="1" id="KW-0812">Transmembrane</keyword>
<keyword evidence="1" id="KW-0472">Membrane</keyword>
<organism evidence="4 5">
    <name type="scientific">Candidatus Wallbacteria bacterium HGW-Wallbacteria-1</name>
    <dbReference type="NCBI Taxonomy" id="2013854"/>
    <lineage>
        <taxon>Bacteria</taxon>
        <taxon>Candidatus Walliibacteriota</taxon>
    </lineage>
</organism>
<reference evidence="4 5" key="1">
    <citation type="journal article" date="2017" name="ISME J.">
        <title>Potential for microbial H2 and metal transformations associated with novel bacteria and archaea in deep terrestrial subsurface sediments.</title>
        <authorList>
            <person name="Hernsdorf A.W."/>
            <person name="Amano Y."/>
            <person name="Miyakawa K."/>
            <person name="Ise K."/>
            <person name="Suzuki Y."/>
            <person name="Anantharaman K."/>
            <person name="Probst A."/>
            <person name="Burstein D."/>
            <person name="Thomas B.C."/>
            <person name="Banfield J.F."/>
        </authorList>
    </citation>
    <scope>NUCLEOTIDE SEQUENCE [LARGE SCALE GENOMIC DNA]</scope>
    <source>
        <strain evidence="4">HGW-Wallbacteria-1</strain>
    </source>
</reference>
<gene>
    <name evidence="4" type="ORF">CVV64_01105</name>
</gene>
<dbReference type="AlphaFoldDB" id="A0A2N1PUL5"/>
<feature type="transmembrane region" description="Helical" evidence="1">
    <location>
        <begin position="92"/>
        <end position="109"/>
    </location>
</feature>
<accession>A0A2N1PUL5</accession>
<dbReference type="InterPro" id="IPR019196">
    <property type="entry name" value="ABC_transp_unknown"/>
</dbReference>
<dbReference type="InterPro" id="IPR029062">
    <property type="entry name" value="Class_I_gatase-like"/>
</dbReference>
<dbReference type="Proteomes" id="UP000233256">
    <property type="component" value="Unassembled WGS sequence"/>
</dbReference>
<comment type="caution">
    <text evidence="4">The sequence shown here is derived from an EMBL/GenBank/DDBJ whole genome shotgun (WGS) entry which is preliminary data.</text>
</comment>
<evidence type="ECO:0000259" key="3">
    <source>
        <dbReference type="Pfam" id="PF23357"/>
    </source>
</evidence>
<keyword evidence="1" id="KW-1133">Transmembrane helix</keyword>
<feature type="transmembrane region" description="Helical" evidence="1">
    <location>
        <begin position="31"/>
        <end position="54"/>
    </location>
</feature>
<dbReference type="EMBL" id="PGXC01000001">
    <property type="protein sequence ID" value="PKK92043.1"/>
    <property type="molecule type" value="Genomic_DNA"/>
</dbReference>
<dbReference type="InterPro" id="IPR055396">
    <property type="entry name" value="DUF7088"/>
</dbReference>
<feature type="domain" description="DUF7088" evidence="3">
    <location>
        <begin position="127"/>
        <end position="201"/>
    </location>
</feature>
<feature type="transmembrane region" description="Helical" evidence="1">
    <location>
        <begin position="60"/>
        <end position="80"/>
    </location>
</feature>
<protein>
    <submittedName>
        <fullName evidence="4">Uncharacterized protein</fullName>
    </submittedName>
</protein>
<evidence type="ECO:0000313" key="5">
    <source>
        <dbReference type="Proteomes" id="UP000233256"/>
    </source>
</evidence>
<proteinExistence type="predicted"/>
<feature type="transmembrane region" description="Helical" evidence="1">
    <location>
        <begin position="499"/>
        <end position="519"/>
    </location>
</feature>
<feature type="domain" description="ABC-type uncharacterised transport system" evidence="2">
    <location>
        <begin position="235"/>
        <end position="466"/>
    </location>
</feature>
<name>A0A2N1PUL5_9BACT</name>
<dbReference type="Pfam" id="PF23357">
    <property type="entry name" value="DUF7088"/>
    <property type="match status" value="1"/>
</dbReference>
<evidence type="ECO:0000256" key="1">
    <source>
        <dbReference type="SAM" id="Phobius"/>
    </source>
</evidence>
<dbReference type="Pfam" id="PF09822">
    <property type="entry name" value="ABC_transp_aux"/>
    <property type="match status" value="1"/>
</dbReference>
<dbReference type="SUPFAM" id="SSF52317">
    <property type="entry name" value="Class I glutamine amidotransferase-like"/>
    <property type="match status" value="1"/>
</dbReference>
<evidence type="ECO:0000313" key="4">
    <source>
        <dbReference type="EMBL" id="PKK92043.1"/>
    </source>
</evidence>
<evidence type="ECO:0000259" key="2">
    <source>
        <dbReference type="Pfam" id="PF09822"/>
    </source>
</evidence>